<dbReference type="Proteomes" id="UP000729402">
    <property type="component" value="Unassembled WGS sequence"/>
</dbReference>
<protein>
    <submittedName>
        <fullName evidence="1">Uncharacterized protein</fullName>
    </submittedName>
</protein>
<reference evidence="1" key="2">
    <citation type="submission" date="2021-02" db="EMBL/GenBank/DDBJ databases">
        <authorList>
            <person name="Kimball J.A."/>
            <person name="Haas M.W."/>
            <person name="Macchietto M."/>
            <person name="Kono T."/>
            <person name="Duquette J."/>
            <person name="Shao M."/>
        </authorList>
    </citation>
    <scope>NUCLEOTIDE SEQUENCE</scope>
    <source>
        <tissue evidence="1">Fresh leaf tissue</tissue>
    </source>
</reference>
<dbReference type="EMBL" id="JAAALK010000080">
    <property type="protein sequence ID" value="KAG8095595.1"/>
    <property type="molecule type" value="Genomic_DNA"/>
</dbReference>
<evidence type="ECO:0000313" key="1">
    <source>
        <dbReference type="EMBL" id="KAG8095595.1"/>
    </source>
</evidence>
<dbReference type="AlphaFoldDB" id="A0A8J5WQ68"/>
<gene>
    <name evidence="1" type="ORF">GUJ93_ZPchr0012g20559</name>
</gene>
<comment type="caution">
    <text evidence="1">The sequence shown here is derived from an EMBL/GenBank/DDBJ whole genome shotgun (WGS) entry which is preliminary data.</text>
</comment>
<accession>A0A8J5WQ68</accession>
<reference evidence="1" key="1">
    <citation type="journal article" date="2021" name="bioRxiv">
        <title>Whole Genome Assembly and Annotation of Northern Wild Rice, Zizania palustris L., Supports a Whole Genome Duplication in the Zizania Genus.</title>
        <authorList>
            <person name="Haas M."/>
            <person name="Kono T."/>
            <person name="Macchietto M."/>
            <person name="Millas R."/>
            <person name="McGilp L."/>
            <person name="Shao M."/>
            <person name="Duquette J."/>
            <person name="Hirsch C.N."/>
            <person name="Kimball J."/>
        </authorList>
    </citation>
    <scope>NUCLEOTIDE SEQUENCE</scope>
    <source>
        <tissue evidence="1">Fresh leaf tissue</tissue>
    </source>
</reference>
<sequence length="105" mass="11529">MPRGIAASVTVVANVSLDDDVDGVWIELKLVLQHHSELVRKLIPEVLVSSVHGDGCTSIATPLMALHFHGWIGDPPLTFKLDRQIREKANDVMPLIDPASLMSWP</sequence>
<name>A0A8J5WQ68_ZIZPA</name>
<proteinExistence type="predicted"/>
<evidence type="ECO:0000313" key="2">
    <source>
        <dbReference type="Proteomes" id="UP000729402"/>
    </source>
</evidence>
<organism evidence="1 2">
    <name type="scientific">Zizania palustris</name>
    <name type="common">Northern wild rice</name>
    <dbReference type="NCBI Taxonomy" id="103762"/>
    <lineage>
        <taxon>Eukaryota</taxon>
        <taxon>Viridiplantae</taxon>
        <taxon>Streptophyta</taxon>
        <taxon>Embryophyta</taxon>
        <taxon>Tracheophyta</taxon>
        <taxon>Spermatophyta</taxon>
        <taxon>Magnoliopsida</taxon>
        <taxon>Liliopsida</taxon>
        <taxon>Poales</taxon>
        <taxon>Poaceae</taxon>
        <taxon>BOP clade</taxon>
        <taxon>Oryzoideae</taxon>
        <taxon>Oryzeae</taxon>
        <taxon>Zizaniinae</taxon>
        <taxon>Zizania</taxon>
    </lineage>
</organism>
<keyword evidence="2" id="KW-1185">Reference proteome</keyword>